<proteinExistence type="predicted"/>
<dbReference type="KEGG" id="aram:KAR29_01115"/>
<reference evidence="2" key="1">
    <citation type="submission" date="2021-04" db="EMBL/GenBank/DDBJ databases">
        <title>A novel Synergistetes isolate from a pyrite-forming mixed culture.</title>
        <authorList>
            <person name="Bunk B."/>
            <person name="Sproer C."/>
            <person name="Spring S."/>
            <person name="Pester M."/>
        </authorList>
    </citation>
    <scope>NUCLEOTIDE SEQUENCE [LARGE SCALE GENOMIC DNA]</scope>
    <source>
        <strain evidence="2">J.5.4.2-T.3.5.2</strain>
    </source>
</reference>
<evidence type="ECO:0000313" key="1">
    <source>
        <dbReference type="EMBL" id="QTX32574.1"/>
    </source>
</evidence>
<gene>
    <name evidence="1" type="ORF">KAR29_01115</name>
</gene>
<sequence length="162" mass="17668">MRKLAGVLSVGAVLLLLAVVPGHAMVSAFIADRLDLYQGRNWIYQNVGGPDRIEWSGNFGTNLEMYRISDSPLFDSVFVGYSADGFVHVMGQIYRPGVATVGSLCANLEGQGGRFVGSNWNGRAYLMSHKRTGRSVYAVVEPNANLGPVLYLLTQEAWNVLN</sequence>
<dbReference type="AlphaFoldDB" id="A0A9Q7EW71"/>
<keyword evidence="2" id="KW-1185">Reference proteome</keyword>
<name>A0A9Q7EW71_9BACT</name>
<organism evidence="1 2">
    <name type="scientific">Aminithiophilus ramosus</name>
    <dbReference type="NCBI Taxonomy" id="3029084"/>
    <lineage>
        <taxon>Bacteria</taxon>
        <taxon>Thermotogati</taxon>
        <taxon>Synergistota</taxon>
        <taxon>Synergistia</taxon>
        <taxon>Synergistales</taxon>
        <taxon>Aminithiophilaceae</taxon>
        <taxon>Aminithiophilus</taxon>
    </lineage>
</organism>
<protein>
    <submittedName>
        <fullName evidence="1">Uncharacterized protein</fullName>
    </submittedName>
</protein>
<accession>A0A9Q7EW71</accession>
<dbReference type="Proteomes" id="UP000671879">
    <property type="component" value="Chromosome"/>
</dbReference>
<dbReference type="EMBL" id="CP072943">
    <property type="protein sequence ID" value="QTX32574.1"/>
    <property type="molecule type" value="Genomic_DNA"/>
</dbReference>
<evidence type="ECO:0000313" key="2">
    <source>
        <dbReference type="Proteomes" id="UP000671879"/>
    </source>
</evidence>
<dbReference type="RefSeq" id="WP_274373819.1">
    <property type="nucleotide sequence ID" value="NZ_CP072943.1"/>
</dbReference>